<dbReference type="InterPro" id="IPR003737">
    <property type="entry name" value="GlcNAc_PI_deacetylase-related"/>
</dbReference>
<protein>
    <submittedName>
        <fullName evidence="2">GlcNAc-PI de-N-acetylase</fullName>
    </submittedName>
    <submittedName>
        <fullName evidence="4">PIG-L deacetylase family protein</fullName>
    </submittedName>
    <submittedName>
        <fullName evidence="3">PIG-L family deacetylase</fullName>
    </submittedName>
</protein>
<dbReference type="Proteomes" id="UP000325576">
    <property type="component" value="Unassembled WGS sequence"/>
</dbReference>
<dbReference type="KEGG" id="reb:XU06_12845"/>
<dbReference type="RefSeq" id="WP_019748191.1">
    <property type="nucleotide sequence ID" value="NZ_BHXB01000001.1"/>
</dbReference>
<evidence type="ECO:0000256" key="1">
    <source>
        <dbReference type="ARBA" id="ARBA00022833"/>
    </source>
</evidence>
<dbReference type="Proteomes" id="UP000627573">
    <property type="component" value="Unassembled WGS sequence"/>
</dbReference>
<accession>A0A0C2VP46</accession>
<keyword evidence="1" id="KW-0862">Zinc</keyword>
<reference evidence="3 6" key="2">
    <citation type="submission" date="2020-12" db="EMBL/GenBank/DDBJ databases">
        <title>Draft genome sequence of furan degrading bacterial strain FUR100.</title>
        <authorList>
            <person name="Woiski C."/>
        </authorList>
    </citation>
    <scope>NUCLEOTIDE SEQUENCE [LARGE SCALE GENOMIC DNA]</scope>
    <source>
        <strain evidence="3 6">FUR100</strain>
    </source>
</reference>
<sequence length="237" mass="25829">MENFPEDWQRAIVIVAHPDDIEYGAAAAVAQWTDRGKDVRYVLATRGEAGIAGLSPEESGPVREEEERRSAAIVGVSEVEFLGLPDGRLVEGLELRSTLAAAIRRHRPELVVTMNFSHTWGPGYLNSADHRALGISVLDATADAANEWIFPSLTAQGLAPWSGVRWVAVNTMTPTHCVDVTSTVDRAVDSLAEHARYLAALSSTPIREQARAQIDMVSGPKPGFDAERAVGFELYYF</sequence>
<dbReference type="Pfam" id="PF02585">
    <property type="entry name" value="PIG-L"/>
    <property type="match status" value="1"/>
</dbReference>
<dbReference type="OMA" id="NHRDTWG"/>
<evidence type="ECO:0000313" key="2">
    <source>
        <dbReference type="EMBL" id="KAB2582704.1"/>
    </source>
</evidence>
<keyword evidence="6" id="KW-1185">Reference proteome</keyword>
<proteinExistence type="predicted"/>
<dbReference type="EMBL" id="MRBO01000652">
    <property type="protein sequence ID" value="KAB2582704.1"/>
    <property type="molecule type" value="Genomic_DNA"/>
</dbReference>
<dbReference type="AlphaFoldDB" id="A0A0C2VP46"/>
<dbReference type="GeneID" id="93803670"/>
<dbReference type="EMBL" id="CP124545">
    <property type="protein sequence ID" value="WGV52181.1"/>
    <property type="molecule type" value="Genomic_DNA"/>
</dbReference>
<evidence type="ECO:0000313" key="3">
    <source>
        <dbReference type="EMBL" id="MBH5147787.1"/>
    </source>
</evidence>
<evidence type="ECO:0000313" key="5">
    <source>
        <dbReference type="Proteomes" id="UP000325576"/>
    </source>
</evidence>
<dbReference type="GO" id="GO:0016811">
    <property type="term" value="F:hydrolase activity, acting on carbon-nitrogen (but not peptide) bonds, in linear amides"/>
    <property type="evidence" value="ECO:0007669"/>
    <property type="project" value="TreeGrafter"/>
</dbReference>
<evidence type="ECO:0000313" key="6">
    <source>
        <dbReference type="Proteomes" id="UP000627573"/>
    </source>
</evidence>
<dbReference type="PANTHER" id="PTHR12993">
    <property type="entry name" value="N-ACETYLGLUCOSAMINYL-PHOSPHATIDYLINOSITOL DE-N-ACETYLASE-RELATED"/>
    <property type="match status" value="1"/>
</dbReference>
<reference evidence="4" key="3">
    <citation type="submission" date="2023-08" db="EMBL/GenBank/DDBJ databases">
        <title>Isolation and Characterization of Rhodococcus erythropolis MGMM8.</title>
        <authorList>
            <person name="Diabankana R.G.C."/>
            <person name="Afordoanyi D.M."/>
            <person name="Validov S.Z."/>
        </authorList>
    </citation>
    <scope>NUCLEOTIDE SEQUENCE</scope>
    <source>
        <strain evidence="4">MGMM8</strain>
    </source>
</reference>
<dbReference type="Gene3D" id="3.40.50.10320">
    <property type="entry name" value="LmbE-like"/>
    <property type="match status" value="1"/>
</dbReference>
<organism evidence="3 6">
    <name type="scientific">Rhodococcus erythropolis</name>
    <name type="common">Arthrobacter picolinophilus</name>
    <dbReference type="NCBI Taxonomy" id="1833"/>
    <lineage>
        <taxon>Bacteria</taxon>
        <taxon>Bacillati</taxon>
        <taxon>Actinomycetota</taxon>
        <taxon>Actinomycetes</taxon>
        <taxon>Mycobacteriales</taxon>
        <taxon>Nocardiaceae</taxon>
        <taxon>Rhodococcus</taxon>
        <taxon>Rhodococcus erythropolis group</taxon>
    </lineage>
</organism>
<dbReference type="GO" id="GO:0016137">
    <property type="term" value="P:glycoside metabolic process"/>
    <property type="evidence" value="ECO:0007669"/>
    <property type="project" value="UniProtKB-ARBA"/>
</dbReference>
<gene>
    <name evidence="2" type="ORF">BS297_24360</name>
    <name evidence="3" type="ORF">I3517_34850</name>
    <name evidence="4" type="ORF">QIE55_13575</name>
</gene>
<reference evidence="2 5" key="1">
    <citation type="journal article" date="2017" name="Poromechanics V (2013)">
        <title>Genomic Characterization of the Arsenic-Tolerant Actinobacterium, &lt;i&gt;Rhodococcus erythropolis&lt;/i&gt; S43.</title>
        <authorList>
            <person name="Retamal-Morales G."/>
            <person name="Mehnert M."/>
            <person name="Schwabe R."/>
            <person name="Tischler D."/>
            <person name="Schloemann M."/>
            <person name="Levican G.J."/>
        </authorList>
    </citation>
    <scope>NUCLEOTIDE SEQUENCE [LARGE SCALE GENOMIC DNA]</scope>
    <source>
        <strain evidence="2 5">S43</strain>
    </source>
</reference>
<dbReference type="PANTHER" id="PTHR12993:SF28">
    <property type="entry name" value="LMBE FAMILY PROTEIN"/>
    <property type="match status" value="1"/>
</dbReference>
<dbReference type="InterPro" id="IPR024078">
    <property type="entry name" value="LmbE-like_dom_sf"/>
</dbReference>
<dbReference type="OrthoDB" id="3514174at2"/>
<dbReference type="SUPFAM" id="SSF102588">
    <property type="entry name" value="LmbE-like"/>
    <property type="match status" value="1"/>
</dbReference>
<name>A0A0C2VP46_RHOER</name>
<dbReference type="Proteomes" id="UP001230933">
    <property type="component" value="Chromosome"/>
</dbReference>
<dbReference type="EMBL" id="JAECSB010000103">
    <property type="protein sequence ID" value="MBH5147787.1"/>
    <property type="molecule type" value="Genomic_DNA"/>
</dbReference>
<evidence type="ECO:0000313" key="4">
    <source>
        <dbReference type="EMBL" id="WGV52181.1"/>
    </source>
</evidence>